<keyword evidence="3" id="KW-1185">Reference proteome</keyword>
<sequence length="181" mass="19793">MIGSDWDSVVPHQDSDAVTTADALRRPPGTADDTLATRCQFYRRVCGLPAFVQPNYGRIVFSVGTVGAISMPAQLGAQVRIALRSKGLHGAPIVSHPRSKRWTFLCEPNLADTSPYFTEMFRLNATIASLGAHVALPAPSVVSDAFRTWVVQPTNALRPSGEEVVESIRRRAEWLAVVHRD</sequence>
<feature type="region of interest" description="Disordered" evidence="1">
    <location>
        <begin position="1"/>
        <end position="29"/>
    </location>
</feature>
<dbReference type="RefSeq" id="WP_245910038.1">
    <property type="nucleotide sequence ID" value="NZ_JAMTCV010000001.1"/>
</dbReference>
<organism evidence="2 3">
    <name type="scientific">Nocardia amikacinitolerans</name>
    <dbReference type="NCBI Taxonomy" id="756689"/>
    <lineage>
        <taxon>Bacteria</taxon>
        <taxon>Bacillati</taxon>
        <taxon>Actinomycetota</taxon>
        <taxon>Actinomycetes</taxon>
        <taxon>Mycobacteriales</taxon>
        <taxon>Nocardiaceae</taxon>
        <taxon>Nocardia</taxon>
    </lineage>
</organism>
<name>A0A285L6W4_9NOCA</name>
<evidence type="ECO:0008006" key="4">
    <source>
        <dbReference type="Google" id="ProtNLM"/>
    </source>
</evidence>
<reference evidence="2 3" key="1">
    <citation type="submission" date="2017-09" db="EMBL/GenBank/DDBJ databases">
        <authorList>
            <person name="Ehlers B."/>
            <person name="Leendertz F.H."/>
        </authorList>
    </citation>
    <scope>NUCLEOTIDE SEQUENCE [LARGE SCALE GENOMIC DNA]</scope>
    <source>
        <strain evidence="2 3">DSM 45537</strain>
    </source>
</reference>
<evidence type="ECO:0000313" key="3">
    <source>
        <dbReference type="Proteomes" id="UP000219565"/>
    </source>
</evidence>
<protein>
    <recommendedName>
        <fullName evidence="4">DNA-directed RNA polymerase subunit beta</fullName>
    </recommendedName>
</protein>
<dbReference type="EMBL" id="OBEG01000002">
    <property type="protein sequence ID" value="SNY80624.1"/>
    <property type="molecule type" value="Genomic_DNA"/>
</dbReference>
<evidence type="ECO:0000313" key="2">
    <source>
        <dbReference type="EMBL" id="SNY80624.1"/>
    </source>
</evidence>
<dbReference type="Proteomes" id="UP000219565">
    <property type="component" value="Unassembled WGS sequence"/>
</dbReference>
<gene>
    <name evidence="2" type="ORF">SAMN04244553_2195</name>
</gene>
<dbReference type="AlphaFoldDB" id="A0A285L6W4"/>
<proteinExistence type="predicted"/>
<accession>A0A285L6W4</accession>
<evidence type="ECO:0000256" key="1">
    <source>
        <dbReference type="SAM" id="MobiDB-lite"/>
    </source>
</evidence>